<dbReference type="InParanoid" id="A0A0H2QZD9"/>
<feature type="non-terminal residue" evidence="2">
    <location>
        <position position="1"/>
    </location>
</feature>
<dbReference type="Proteomes" id="UP000053477">
    <property type="component" value="Unassembled WGS sequence"/>
</dbReference>
<proteinExistence type="predicted"/>
<keyword evidence="3" id="KW-1185">Reference proteome</keyword>
<organism evidence="2 3">
    <name type="scientific">Schizopora paradoxa</name>
    <dbReference type="NCBI Taxonomy" id="27342"/>
    <lineage>
        <taxon>Eukaryota</taxon>
        <taxon>Fungi</taxon>
        <taxon>Dikarya</taxon>
        <taxon>Basidiomycota</taxon>
        <taxon>Agaricomycotina</taxon>
        <taxon>Agaricomycetes</taxon>
        <taxon>Hymenochaetales</taxon>
        <taxon>Schizoporaceae</taxon>
        <taxon>Schizopora</taxon>
    </lineage>
</organism>
<evidence type="ECO:0000256" key="1">
    <source>
        <dbReference type="SAM" id="MobiDB-lite"/>
    </source>
</evidence>
<sequence length="215" mass="23581">EFDHIDCDLSSADGCSRCRPRPSRLCCDVCNPSEFNTVAQYTPPEGSKAERKSRLGKYTRMEFENLLWRLLDDWRMVKAVEKYGVAIAEDIGPALVMPEQFIDRIVDCAHFEKIKNLQDLRRETGWNCPDEIGTTVVALVAEHGRPPAPPSPDSDNAPTSAPPRSVLTSNTAILNGITSNAAPLGVPNAMPETMQEDVVAQISTGSCIPPVRTQS</sequence>
<gene>
    <name evidence="2" type="ORF">SCHPADRAFT_840731</name>
</gene>
<evidence type="ECO:0000313" key="2">
    <source>
        <dbReference type="EMBL" id="KLO04347.1"/>
    </source>
</evidence>
<name>A0A0H2QZD9_9AGAM</name>
<reference evidence="2 3" key="1">
    <citation type="submission" date="2015-04" db="EMBL/GenBank/DDBJ databases">
        <title>Complete genome sequence of Schizopora paradoxa KUC8140, a cosmopolitan wood degrader in East Asia.</title>
        <authorList>
            <consortium name="DOE Joint Genome Institute"/>
            <person name="Min B."/>
            <person name="Park H."/>
            <person name="Jang Y."/>
            <person name="Kim J.-J."/>
            <person name="Kim K.H."/>
            <person name="Pangilinan J."/>
            <person name="Lipzen A."/>
            <person name="Riley R."/>
            <person name="Grigoriev I.V."/>
            <person name="Spatafora J.W."/>
            <person name="Choi I.-G."/>
        </authorList>
    </citation>
    <scope>NUCLEOTIDE SEQUENCE [LARGE SCALE GENOMIC DNA]</scope>
    <source>
        <strain evidence="2 3">KUC8140</strain>
    </source>
</reference>
<feature type="compositionally biased region" description="Low complexity" evidence="1">
    <location>
        <begin position="153"/>
        <end position="163"/>
    </location>
</feature>
<feature type="region of interest" description="Disordered" evidence="1">
    <location>
        <begin position="143"/>
        <end position="166"/>
    </location>
</feature>
<protein>
    <submittedName>
        <fullName evidence="2">Uncharacterized protein</fullName>
    </submittedName>
</protein>
<dbReference type="EMBL" id="KQ086581">
    <property type="protein sequence ID" value="KLO04347.1"/>
    <property type="molecule type" value="Genomic_DNA"/>
</dbReference>
<dbReference type="OrthoDB" id="2803597at2759"/>
<dbReference type="AlphaFoldDB" id="A0A0H2QZD9"/>
<accession>A0A0H2QZD9</accession>
<evidence type="ECO:0000313" key="3">
    <source>
        <dbReference type="Proteomes" id="UP000053477"/>
    </source>
</evidence>